<name>A5UFA3_HAEIG</name>
<proteinExistence type="predicted"/>
<protein>
    <submittedName>
        <fullName evidence="1">Uncharacterized protein</fullName>
    </submittedName>
</protein>
<accession>A5UFA3</accession>
<dbReference type="AlphaFoldDB" id="A5UFA3"/>
<sequence length="23" mass="2868">MLNWWIAKFGKDIEEVGREYINR</sequence>
<evidence type="ECO:0000313" key="1">
    <source>
        <dbReference type="EMBL" id="ABQ99458.1"/>
    </source>
</evidence>
<organism evidence="1 2">
    <name type="scientific">Haemophilus influenzae (strain PittGG)</name>
    <dbReference type="NCBI Taxonomy" id="374931"/>
    <lineage>
        <taxon>Bacteria</taxon>
        <taxon>Pseudomonadati</taxon>
        <taxon>Pseudomonadota</taxon>
        <taxon>Gammaproteobacteria</taxon>
        <taxon>Pasteurellales</taxon>
        <taxon>Pasteurellaceae</taxon>
        <taxon>Haemophilus</taxon>
    </lineage>
</organism>
<dbReference type="EMBL" id="CP000672">
    <property type="protein sequence ID" value="ABQ99458.1"/>
    <property type="molecule type" value="Genomic_DNA"/>
</dbReference>
<dbReference type="KEGG" id="hiq:CGSHiGG_02030"/>
<evidence type="ECO:0000313" key="2">
    <source>
        <dbReference type="Proteomes" id="UP000001990"/>
    </source>
</evidence>
<reference evidence="1 2" key="1">
    <citation type="journal article" date="2007" name="Genome Biol.">
        <title>Characterization and modeling of the Haemophilus influenzae core and supragenomes based on the complete genomic sequences of Rd and 12 clinical nontypeable strains.</title>
        <authorList>
            <person name="Hogg J.S."/>
            <person name="Hu F.Z."/>
            <person name="Janto B."/>
            <person name="Boissy R."/>
            <person name="Hayes J."/>
            <person name="Keefe R."/>
            <person name="Post J.C."/>
            <person name="Ehrlich G.D."/>
        </authorList>
    </citation>
    <scope>NUCLEOTIDE SEQUENCE [LARGE SCALE GENOMIC DNA]</scope>
    <source>
        <strain evidence="1 2">PittGG</strain>
    </source>
</reference>
<dbReference type="HOGENOM" id="CLU_3422887_0_0_6"/>
<gene>
    <name evidence="1" type="ordered locus">CGSHiGG_02030</name>
</gene>
<dbReference type="Proteomes" id="UP000001990">
    <property type="component" value="Chromosome"/>
</dbReference>